<accession>A0A2U1K6P5</accession>
<reference evidence="2 3" key="1">
    <citation type="submission" date="2018-04" db="EMBL/GenBank/DDBJ databases">
        <title>Camelliibacillus theae gen. nov., sp. nov., isolated from Pu'er tea.</title>
        <authorList>
            <person name="Niu L."/>
        </authorList>
    </citation>
    <scope>NUCLEOTIDE SEQUENCE [LARGE SCALE GENOMIC DNA]</scope>
    <source>
        <strain evidence="2 3">T8</strain>
    </source>
</reference>
<gene>
    <name evidence="2" type="ORF">DCC39_01760</name>
</gene>
<evidence type="ECO:0000313" key="2">
    <source>
        <dbReference type="EMBL" id="PWA13200.1"/>
    </source>
</evidence>
<keyword evidence="1" id="KW-0472">Membrane</keyword>
<comment type="caution">
    <text evidence="2">The sequence shown here is derived from an EMBL/GenBank/DDBJ whole genome shotgun (WGS) entry which is preliminary data.</text>
</comment>
<proteinExistence type="predicted"/>
<name>A0A2U1K6P5_9BACI</name>
<keyword evidence="1" id="KW-0812">Transmembrane</keyword>
<feature type="transmembrane region" description="Helical" evidence="1">
    <location>
        <begin position="39"/>
        <end position="63"/>
    </location>
</feature>
<dbReference type="Pfam" id="PF11118">
    <property type="entry name" value="DUF2627"/>
    <property type="match status" value="1"/>
</dbReference>
<dbReference type="OrthoDB" id="2989757at2"/>
<organism evidence="2 3">
    <name type="scientific">Pueribacillus theae</name>
    <dbReference type="NCBI Taxonomy" id="2171751"/>
    <lineage>
        <taxon>Bacteria</taxon>
        <taxon>Bacillati</taxon>
        <taxon>Bacillota</taxon>
        <taxon>Bacilli</taxon>
        <taxon>Bacillales</taxon>
        <taxon>Bacillaceae</taxon>
        <taxon>Pueribacillus</taxon>
    </lineage>
</organism>
<dbReference type="InterPro" id="IPR020138">
    <property type="entry name" value="Uncharacterised_YqzF"/>
</dbReference>
<keyword evidence="1" id="KW-1133">Transmembrane helix</keyword>
<keyword evidence="3" id="KW-1185">Reference proteome</keyword>
<dbReference type="AlphaFoldDB" id="A0A2U1K6P5"/>
<protein>
    <submittedName>
        <fullName evidence="2">DUF2627 domain-containing protein</fullName>
    </submittedName>
</protein>
<dbReference type="RefSeq" id="WP_116553161.1">
    <property type="nucleotide sequence ID" value="NZ_QCZG01000002.1"/>
</dbReference>
<sequence length="81" mass="9466">MQRLLALLIVVSPVLLGVYGIKQMRDTLFGILNSPYPVLWLQFLIGFLAFIVGLFFIGSFIFYRDRKRNKLQPRFSKNDNK</sequence>
<evidence type="ECO:0000313" key="3">
    <source>
        <dbReference type="Proteomes" id="UP000245998"/>
    </source>
</evidence>
<dbReference type="Proteomes" id="UP000245998">
    <property type="component" value="Unassembled WGS sequence"/>
</dbReference>
<evidence type="ECO:0000256" key="1">
    <source>
        <dbReference type="SAM" id="Phobius"/>
    </source>
</evidence>
<dbReference type="EMBL" id="QCZG01000002">
    <property type="protein sequence ID" value="PWA13200.1"/>
    <property type="molecule type" value="Genomic_DNA"/>
</dbReference>